<feature type="transmembrane region" description="Helical" evidence="1">
    <location>
        <begin position="28"/>
        <end position="56"/>
    </location>
</feature>
<gene>
    <name evidence="2" type="ORF">GCM10010305_30260</name>
</gene>
<dbReference type="RefSeq" id="WP_189977410.1">
    <property type="nucleotide sequence ID" value="NZ_BMUL01000007.1"/>
</dbReference>
<protein>
    <submittedName>
        <fullName evidence="2">Uncharacterized protein</fullName>
    </submittedName>
</protein>
<proteinExistence type="predicted"/>
<keyword evidence="1" id="KW-0472">Membrane</keyword>
<evidence type="ECO:0000256" key="1">
    <source>
        <dbReference type="SAM" id="Phobius"/>
    </source>
</evidence>
<evidence type="ECO:0000313" key="3">
    <source>
        <dbReference type="Proteomes" id="UP000644020"/>
    </source>
</evidence>
<sequence>MNLFDFEWGGRDDDAVDTGGHGCGWGTVLLLGFCALLVVLMNWAFDFLGSALGWLLGLLG</sequence>
<dbReference type="AlphaFoldDB" id="A0A918WAN8"/>
<keyword evidence="3" id="KW-1185">Reference proteome</keyword>
<name>A0A918WAN8_9ACTN</name>
<organism evidence="2 3">
    <name type="scientific">Streptomyces termitum</name>
    <dbReference type="NCBI Taxonomy" id="67368"/>
    <lineage>
        <taxon>Bacteria</taxon>
        <taxon>Bacillati</taxon>
        <taxon>Actinomycetota</taxon>
        <taxon>Actinomycetes</taxon>
        <taxon>Kitasatosporales</taxon>
        <taxon>Streptomycetaceae</taxon>
        <taxon>Streptomyces</taxon>
    </lineage>
</organism>
<keyword evidence="1" id="KW-1133">Transmembrane helix</keyword>
<reference evidence="2" key="2">
    <citation type="submission" date="2020-09" db="EMBL/GenBank/DDBJ databases">
        <authorList>
            <person name="Sun Q."/>
            <person name="Ohkuma M."/>
        </authorList>
    </citation>
    <scope>NUCLEOTIDE SEQUENCE</scope>
    <source>
        <strain evidence="2">JCM 4518</strain>
    </source>
</reference>
<keyword evidence="1" id="KW-0812">Transmembrane</keyword>
<dbReference type="Proteomes" id="UP000644020">
    <property type="component" value="Unassembled WGS sequence"/>
</dbReference>
<evidence type="ECO:0000313" key="2">
    <source>
        <dbReference type="EMBL" id="GHA84448.1"/>
    </source>
</evidence>
<reference evidence="2" key="1">
    <citation type="journal article" date="2014" name="Int. J. Syst. Evol. Microbiol.">
        <title>Complete genome sequence of Corynebacterium casei LMG S-19264T (=DSM 44701T), isolated from a smear-ripened cheese.</title>
        <authorList>
            <consortium name="US DOE Joint Genome Institute (JGI-PGF)"/>
            <person name="Walter F."/>
            <person name="Albersmeier A."/>
            <person name="Kalinowski J."/>
            <person name="Ruckert C."/>
        </authorList>
    </citation>
    <scope>NUCLEOTIDE SEQUENCE</scope>
    <source>
        <strain evidence="2">JCM 4518</strain>
    </source>
</reference>
<comment type="caution">
    <text evidence="2">The sequence shown here is derived from an EMBL/GenBank/DDBJ whole genome shotgun (WGS) entry which is preliminary data.</text>
</comment>
<dbReference type="EMBL" id="BMUL01000007">
    <property type="protein sequence ID" value="GHA84448.1"/>
    <property type="molecule type" value="Genomic_DNA"/>
</dbReference>
<accession>A0A918WAN8</accession>